<organism evidence="1">
    <name type="scientific">marine metagenome</name>
    <dbReference type="NCBI Taxonomy" id="408172"/>
    <lineage>
        <taxon>unclassified sequences</taxon>
        <taxon>metagenomes</taxon>
        <taxon>ecological metagenomes</taxon>
    </lineage>
</organism>
<accession>A0A383BN16</accession>
<dbReference type="Pfam" id="PF09338">
    <property type="entry name" value="Gly_reductase"/>
    <property type="match status" value="1"/>
</dbReference>
<sequence>MQLTLANHTITELRAGPITALDGSTLRVDVEQLRRYLLEDQRLESVDLEMVSPGESCRVGYVFDILEPRAKEPGSGPDFPGILNPIGPAGQGTTHVLRGAAVTVVDGGQPGGEMGYTSRRGGVAKVLEMSGPPAEASPYGSLRHLVVVPHAHAEIPRHAVLNALRLASVKASVYLAKAVVGKSPNNTQVFELETPSSEDRSSLPRVAYIGQVHGHQHGTEIDEHILYGGNTKG</sequence>
<dbReference type="InterPro" id="IPR015417">
    <property type="entry name" value="Gly_reductase_pB_sua/b"/>
</dbReference>
<dbReference type="EMBL" id="UINC01201745">
    <property type="protein sequence ID" value="SVE21220.1"/>
    <property type="molecule type" value="Genomic_DNA"/>
</dbReference>
<gene>
    <name evidence="1" type="ORF">METZ01_LOCUS474074</name>
</gene>
<dbReference type="GO" id="GO:0050485">
    <property type="term" value="F:oxidoreductase activity, acting on X-H and Y-H to form an X-Y bond, with a disulfide as acceptor"/>
    <property type="evidence" value="ECO:0007669"/>
    <property type="project" value="InterPro"/>
</dbReference>
<name>A0A383BN16_9ZZZZ</name>
<reference evidence="1" key="1">
    <citation type="submission" date="2018-05" db="EMBL/GenBank/DDBJ databases">
        <authorList>
            <person name="Lanie J.A."/>
            <person name="Ng W.-L."/>
            <person name="Kazmierczak K.M."/>
            <person name="Andrzejewski T.M."/>
            <person name="Davidsen T.M."/>
            <person name="Wayne K.J."/>
            <person name="Tettelin H."/>
            <person name="Glass J.I."/>
            <person name="Rusch D."/>
            <person name="Podicherti R."/>
            <person name="Tsui H.-C.T."/>
            <person name="Winkler M.E."/>
        </authorList>
    </citation>
    <scope>NUCLEOTIDE SEQUENCE</scope>
</reference>
<protein>
    <submittedName>
        <fullName evidence="1">Uncharacterized protein</fullName>
    </submittedName>
</protein>
<proteinExistence type="predicted"/>
<feature type="non-terminal residue" evidence="1">
    <location>
        <position position="233"/>
    </location>
</feature>
<dbReference type="AlphaFoldDB" id="A0A383BN16"/>
<evidence type="ECO:0000313" key="1">
    <source>
        <dbReference type="EMBL" id="SVE21220.1"/>
    </source>
</evidence>